<keyword evidence="2" id="KW-0472">Membrane</keyword>
<evidence type="ECO:0000256" key="2">
    <source>
        <dbReference type="SAM" id="Phobius"/>
    </source>
</evidence>
<gene>
    <name evidence="3" type="ORF">SAMN02745204_02167</name>
</gene>
<feature type="transmembrane region" description="Helical" evidence="2">
    <location>
        <begin position="60"/>
        <end position="85"/>
    </location>
</feature>
<name>A0A1M5ABS7_9GAMM</name>
<dbReference type="Proteomes" id="UP000242857">
    <property type="component" value="Unassembled WGS sequence"/>
</dbReference>
<proteinExistence type="predicted"/>
<keyword evidence="2" id="KW-0812">Transmembrane</keyword>
<reference evidence="4" key="1">
    <citation type="submission" date="2016-11" db="EMBL/GenBank/DDBJ databases">
        <authorList>
            <person name="Varghese N."/>
            <person name="Submissions S."/>
        </authorList>
    </citation>
    <scope>NUCLEOTIDE SEQUENCE [LARGE SCALE GENOMIC DNA]</scope>
    <source>
        <strain evidence="4">DSM 14834</strain>
    </source>
</reference>
<protein>
    <submittedName>
        <fullName evidence="3">Putative Holin-X, holin superfamily III</fullName>
    </submittedName>
</protein>
<dbReference type="RefSeq" id="WP_072756558.1">
    <property type="nucleotide sequence ID" value="NZ_FQUK01000051.1"/>
</dbReference>
<dbReference type="EMBL" id="FQUK01000051">
    <property type="protein sequence ID" value="SHF27709.1"/>
    <property type="molecule type" value="Genomic_DNA"/>
</dbReference>
<feature type="region of interest" description="Disordered" evidence="1">
    <location>
        <begin position="148"/>
        <end position="167"/>
    </location>
</feature>
<feature type="transmembrane region" description="Helical" evidence="2">
    <location>
        <begin position="91"/>
        <end position="115"/>
    </location>
</feature>
<dbReference type="AlphaFoldDB" id="A0A1M5ABS7"/>
<keyword evidence="2" id="KW-1133">Transmembrane helix</keyword>
<evidence type="ECO:0000313" key="3">
    <source>
        <dbReference type="EMBL" id="SHF27709.1"/>
    </source>
</evidence>
<keyword evidence="4" id="KW-1185">Reference proteome</keyword>
<organism evidence="3 4">
    <name type="scientific">Thermomonas hydrothermalis</name>
    <dbReference type="NCBI Taxonomy" id="213588"/>
    <lineage>
        <taxon>Bacteria</taxon>
        <taxon>Pseudomonadati</taxon>
        <taxon>Pseudomonadota</taxon>
        <taxon>Gammaproteobacteria</taxon>
        <taxon>Lysobacterales</taxon>
        <taxon>Lysobacteraceae</taxon>
        <taxon>Thermomonas</taxon>
    </lineage>
</organism>
<accession>A0A1M5ABS7</accession>
<evidence type="ECO:0000256" key="1">
    <source>
        <dbReference type="SAM" id="MobiDB-lite"/>
    </source>
</evidence>
<feature type="compositionally biased region" description="Low complexity" evidence="1">
    <location>
        <begin position="155"/>
        <end position="167"/>
    </location>
</feature>
<evidence type="ECO:0000313" key="4">
    <source>
        <dbReference type="Proteomes" id="UP000242857"/>
    </source>
</evidence>
<sequence>MTESTPASGEASAPPGVIEALQRLQADGRAGVHATAETVHMLGRLLAADLALARAAVLRALVCLALMIVFGGSAWLLLMAALVALLHWVGLSWLGALLLAALLSLAVTMLAFWAARRYLAHGGLQTSRRQLRRLVQDALTVLDALRTAAPPPQTPDAAAGPAQEAQA</sequence>
<dbReference type="STRING" id="213588.SAMN02745204_02167"/>